<keyword evidence="3" id="KW-1185">Reference proteome</keyword>
<evidence type="ECO:0000256" key="1">
    <source>
        <dbReference type="SAM" id="SignalP"/>
    </source>
</evidence>
<evidence type="ECO:0000313" key="2">
    <source>
        <dbReference type="EMBL" id="KAK3777657.1"/>
    </source>
</evidence>
<dbReference type="AlphaFoldDB" id="A0AAE0ZZW9"/>
<gene>
    <name evidence="2" type="ORF">RRG08_021768</name>
</gene>
<reference evidence="2" key="1">
    <citation type="journal article" date="2023" name="G3 (Bethesda)">
        <title>A reference genome for the long-term kleptoplast-retaining sea slug Elysia crispata morphotype clarki.</title>
        <authorList>
            <person name="Eastman K.E."/>
            <person name="Pendleton A.L."/>
            <person name="Shaikh M.A."/>
            <person name="Suttiyut T."/>
            <person name="Ogas R."/>
            <person name="Tomko P."/>
            <person name="Gavelis G."/>
            <person name="Widhalm J.R."/>
            <person name="Wisecaver J.H."/>
        </authorList>
    </citation>
    <scope>NUCLEOTIDE SEQUENCE</scope>
    <source>
        <strain evidence="2">ECLA1</strain>
    </source>
</reference>
<dbReference type="EMBL" id="JAWDGP010003066">
    <property type="protein sequence ID" value="KAK3777657.1"/>
    <property type="molecule type" value="Genomic_DNA"/>
</dbReference>
<comment type="caution">
    <text evidence="2">The sequence shown here is derived from an EMBL/GenBank/DDBJ whole genome shotgun (WGS) entry which is preliminary data.</text>
</comment>
<feature type="chain" id="PRO_5041912099" evidence="1">
    <location>
        <begin position="30"/>
        <end position="504"/>
    </location>
</feature>
<keyword evidence="1" id="KW-0732">Signal</keyword>
<feature type="signal peptide" evidence="1">
    <location>
        <begin position="1"/>
        <end position="29"/>
    </location>
</feature>
<name>A0AAE0ZZW9_9GAST</name>
<evidence type="ECO:0000313" key="3">
    <source>
        <dbReference type="Proteomes" id="UP001283361"/>
    </source>
</evidence>
<dbReference type="Proteomes" id="UP001283361">
    <property type="component" value="Unassembled WGS sequence"/>
</dbReference>
<protein>
    <submittedName>
        <fullName evidence="2">Uncharacterized protein</fullName>
    </submittedName>
</protein>
<sequence length="504" mass="55316">MDSVRPKQNLKRLVSVVFLFATISHGGKAHPAIELDISKRDATYNSALTLISFEREPTSVGNNFTLRYTKNADHLIFRVQDNLGAPRAPTVVEEVKGVWAASFVLPRTAHVSQWFIIGDSDFQHMVAINVDNSESTPAQQNIAELPVLHVSPPSEAVYEPHEDVHITAFVPRNSQTGEVVSNFRKMFSGVDLNTLTMHQDLDDDDLFTLGHPVVTEEKVQANITIHTSTRPVSGHLQLSTNVYNTGGTLAQIIQVSRSIVVRPFSQAGPYPAGYLTIIEGFSSQTSKNGHELYRCRVGMECLYFCVSVGDSISSLEVKEVQADGGFANVPSAGTGPEILETSRDIYWKFQAEEDSGDSDGITTFQCKATDITHGHQVTKFVDVLAEIPSSINQTRSQVTVQDHPNDPIAKVLTFQCAIRGRPLPDVIFYGGSTRQFPIFAANPTNVTTTGLNEAIAFLVVSVDAVDLTHAVERISQGWDTSPACYIYSDTRGDSISYDFYPTLC</sequence>
<organism evidence="2 3">
    <name type="scientific">Elysia crispata</name>
    <name type="common">lettuce slug</name>
    <dbReference type="NCBI Taxonomy" id="231223"/>
    <lineage>
        <taxon>Eukaryota</taxon>
        <taxon>Metazoa</taxon>
        <taxon>Spiralia</taxon>
        <taxon>Lophotrochozoa</taxon>
        <taxon>Mollusca</taxon>
        <taxon>Gastropoda</taxon>
        <taxon>Heterobranchia</taxon>
        <taxon>Euthyneura</taxon>
        <taxon>Panpulmonata</taxon>
        <taxon>Sacoglossa</taxon>
        <taxon>Placobranchoidea</taxon>
        <taxon>Plakobranchidae</taxon>
        <taxon>Elysia</taxon>
    </lineage>
</organism>
<proteinExistence type="predicted"/>
<accession>A0AAE0ZZW9</accession>